<keyword evidence="2" id="KW-1133">Transmembrane helix</keyword>
<proteinExistence type="predicted"/>
<feature type="transmembrane region" description="Helical" evidence="2">
    <location>
        <begin position="9"/>
        <end position="26"/>
    </location>
</feature>
<keyword evidence="2" id="KW-0812">Transmembrane</keyword>
<organism evidence="3 4">
    <name type="scientific">Oceanobacillus kimchii</name>
    <dbReference type="NCBI Taxonomy" id="746691"/>
    <lineage>
        <taxon>Bacteria</taxon>
        <taxon>Bacillati</taxon>
        <taxon>Bacillota</taxon>
        <taxon>Bacilli</taxon>
        <taxon>Bacillales</taxon>
        <taxon>Bacillaceae</taxon>
        <taxon>Oceanobacillus</taxon>
    </lineage>
</organism>
<reference evidence="3 4" key="1">
    <citation type="submission" date="2023-02" db="EMBL/GenBank/DDBJ databases">
        <title>Oceanobacillus kimchii IFOP_LL358 isolated form Alexandrium catenella lab strain.</title>
        <authorList>
            <person name="Gajardo G."/>
            <person name="Ueki S."/>
            <person name="Maruyama F."/>
        </authorList>
    </citation>
    <scope>NUCLEOTIDE SEQUENCE [LARGE SCALE GENOMIC DNA]</scope>
    <source>
        <strain evidence="3 4">IFOP_LL358</strain>
    </source>
</reference>
<evidence type="ECO:0000256" key="1">
    <source>
        <dbReference type="SAM" id="MobiDB-lite"/>
    </source>
</evidence>
<dbReference type="Gene3D" id="2.170.120.40">
    <property type="entry name" value="YbbR-like domain"/>
    <property type="match status" value="2"/>
</dbReference>
<sequence>MDNWFRSKWFVRLFSLAFAIFLYAFVNVSDNNDPGNTDSTYSGLGEQSELLSDVPVEIEIDREQYVVSGVPESVQVSLQGTSGSVTPLVLQRNFEVFVDLEGLGEGTHVVELEHTINKNDVKVYIEPKTIEVTIEERASEEFTVVADFINEDKMANGFEMTDARIEPSTVTITSSRSVIDAIGTVKVYVNLEGVDGSINSRELPVNVYDLQGNELDVRLDPENVQVSVDVNNPSKSVPLSVATTGELPEGYSLNSISANVEEVEIYSTSNRLEEISEITTEEVDLSEINESGTIEVPLQLPEGVYAPEMEMVEVTVDVETSRVFENIPIEDEGLSSGLAFNFLDPSSGELNITTSGDAAIINELSIEDFRAFIELTDLNPGAHQLPITIEAPNDGINVSTEVEEVSVEISGPEQANQSEQPEQDEEQAQDQAQDQDQDQD</sequence>
<feature type="compositionally biased region" description="Acidic residues" evidence="1">
    <location>
        <begin position="421"/>
        <end position="440"/>
    </location>
</feature>
<dbReference type="InterPro" id="IPR012505">
    <property type="entry name" value="YbbR"/>
</dbReference>
<dbReference type="PANTHER" id="PTHR37804:SF1">
    <property type="entry name" value="CDAA REGULATORY PROTEIN CDAR"/>
    <property type="match status" value="1"/>
</dbReference>
<evidence type="ECO:0000256" key="2">
    <source>
        <dbReference type="SAM" id="Phobius"/>
    </source>
</evidence>
<keyword evidence="4" id="KW-1185">Reference proteome</keyword>
<dbReference type="EMBL" id="BSKO01000001">
    <property type="protein sequence ID" value="GLO64422.1"/>
    <property type="molecule type" value="Genomic_DNA"/>
</dbReference>
<comment type="caution">
    <text evidence="3">The sequence shown here is derived from an EMBL/GenBank/DDBJ whole genome shotgun (WGS) entry which is preliminary data.</text>
</comment>
<dbReference type="Pfam" id="PF07949">
    <property type="entry name" value="YbbR"/>
    <property type="match status" value="3"/>
</dbReference>
<dbReference type="InterPro" id="IPR053154">
    <property type="entry name" value="c-di-AMP_regulator"/>
</dbReference>
<evidence type="ECO:0000313" key="4">
    <source>
        <dbReference type="Proteomes" id="UP001275436"/>
    </source>
</evidence>
<keyword evidence="2" id="KW-0472">Membrane</keyword>
<name>A0ABQ5TIV6_9BACI</name>
<feature type="region of interest" description="Disordered" evidence="1">
    <location>
        <begin position="402"/>
        <end position="440"/>
    </location>
</feature>
<protein>
    <submittedName>
        <fullName evidence="3">CdaA regulatory protein CdaR</fullName>
    </submittedName>
</protein>
<evidence type="ECO:0000313" key="3">
    <source>
        <dbReference type="EMBL" id="GLO64422.1"/>
    </source>
</evidence>
<dbReference type="RefSeq" id="WP_317957569.1">
    <property type="nucleotide sequence ID" value="NZ_BSKO01000001.1"/>
</dbReference>
<dbReference type="Proteomes" id="UP001275436">
    <property type="component" value="Unassembled WGS sequence"/>
</dbReference>
<gene>
    <name evidence="3" type="primary">cdaR_1</name>
    <name evidence="3" type="ORF">MACH08_02060</name>
</gene>
<accession>A0ABQ5TIV6</accession>
<dbReference type="PANTHER" id="PTHR37804">
    <property type="entry name" value="CDAA REGULATORY PROTEIN CDAR"/>
    <property type="match status" value="1"/>
</dbReference>
<dbReference type="Gene3D" id="2.170.120.30">
    <property type="match status" value="2"/>
</dbReference>